<dbReference type="Pfam" id="PF02775">
    <property type="entry name" value="TPP_enzyme_C"/>
    <property type="match status" value="1"/>
</dbReference>
<dbReference type="GO" id="GO:0045333">
    <property type="term" value="P:cellular respiration"/>
    <property type="evidence" value="ECO:0007669"/>
    <property type="project" value="UniProtKB-ARBA"/>
</dbReference>
<dbReference type="OrthoDB" id="9775140at2"/>
<dbReference type="STRING" id="1842532.A7E78_02850"/>
<sequence>MSKVFEKSTAFFDTFERKPSLQKTTHYCPGCGHGTLNKIIADQVAELGIQDRTIYVGPVGCGVFIYYYFEGACASAAHGRASAVATGISRANPDAITVSYQGDGDLAAIGTSNAIHAANRGENMIVFFVNNNIYGMTGGQLAPTTLIDQTSTTSPTGRTVKNDGFPLQMAEMIAGLEAPTLVARVGVNNPKNIRQAIKVIKRGLEIQRDKKGYAFIEVLSQCPTNWKKNPVEACEWIDEVVSKQYPFGVFKDIADEGEAVERPCERVEFAAVAEQLGLVDKVDKGDQQIEMPRDEMRFKFAGFGGQGILSLGMMMAQMAMQRDMEVTWLPSYGPEMRGGVANASVVVSKNTIGSPIVDDPNVLVALNRPSLEKFGPLVQADGLIIYNSSLIDQVPPDLKGKAFALPATDLATEAGSAKAANVVVLGFYAKISGMFSLDDLNSFLGETFKKPALVDINLKAVKAGWDAAGETKL</sequence>
<evidence type="ECO:0000313" key="5">
    <source>
        <dbReference type="Proteomes" id="UP000182517"/>
    </source>
</evidence>
<dbReference type="SUPFAM" id="SSF52518">
    <property type="entry name" value="Thiamin diphosphate-binding fold (THDP-binding)"/>
    <property type="match status" value="1"/>
</dbReference>
<keyword evidence="5" id="KW-1185">Reference proteome</keyword>
<dbReference type="Proteomes" id="UP000182517">
    <property type="component" value="Chromosome"/>
</dbReference>
<evidence type="ECO:0000313" key="4">
    <source>
        <dbReference type="EMBL" id="APG26869.1"/>
    </source>
</evidence>
<dbReference type="RefSeq" id="WP_072282830.1">
    <property type="nucleotide sequence ID" value="NZ_CP015519.1"/>
</dbReference>
<dbReference type="SUPFAM" id="SSF53323">
    <property type="entry name" value="Pyruvate-ferredoxin oxidoreductase, PFOR, domain III"/>
    <property type="match status" value="1"/>
</dbReference>
<feature type="domain" description="Pyruvate/ketoisovalerate oxidoreductase catalytic" evidence="2">
    <location>
        <begin position="304"/>
        <end position="464"/>
    </location>
</feature>
<evidence type="ECO:0000259" key="3">
    <source>
        <dbReference type="Pfam" id="PF02775"/>
    </source>
</evidence>
<accession>A0A1L3GLR4</accession>
<dbReference type="AlphaFoldDB" id="A0A1L3GLR4"/>
<gene>
    <name evidence="4" type="ORF">A7E78_02850</name>
</gene>
<dbReference type="InterPro" id="IPR051457">
    <property type="entry name" value="2-oxoacid:Fd_oxidoreductase"/>
</dbReference>
<dbReference type="InterPro" id="IPR002869">
    <property type="entry name" value="Pyrv_flavodox_OxRed_cen"/>
</dbReference>
<dbReference type="GO" id="GO:0016625">
    <property type="term" value="F:oxidoreductase activity, acting on the aldehyde or oxo group of donors, iron-sulfur protein as acceptor"/>
    <property type="evidence" value="ECO:0007669"/>
    <property type="project" value="UniProtKB-ARBA"/>
</dbReference>
<organism evidence="4 5">
    <name type="scientific">Syntrophotalea acetylenivorans</name>
    <dbReference type="NCBI Taxonomy" id="1842532"/>
    <lineage>
        <taxon>Bacteria</taxon>
        <taxon>Pseudomonadati</taxon>
        <taxon>Thermodesulfobacteriota</taxon>
        <taxon>Desulfuromonadia</taxon>
        <taxon>Desulfuromonadales</taxon>
        <taxon>Syntrophotaleaceae</taxon>
        <taxon>Syntrophotalea</taxon>
    </lineage>
</organism>
<protein>
    <recommendedName>
        <fullName evidence="6">2-ketoisovalerate ferredoxin oxidoreductase</fullName>
    </recommendedName>
</protein>
<dbReference type="PANTHER" id="PTHR48084">
    <property type="entry name" value="2-OXOGLUTARATE OXIDOREDUCTASE SUBUNIT KORB-RELATED"/>
    <property type="match status" value="1"/>
</dbReference>
<dbReference type="InterPro" id="IPR011766">
    <property type="entry name" value="TPP_enzyme_TPP-bd"/>
</dbReference>
<feature type="domain" description="Thiamine pyrophosphate enzyme TPP-binding" evidence="3">
    <location>
        <begin position="75"/>
        <end position="218"/>
    </location>
</feature>
<dbReference type="KEGG" id="pef:A7E78_02850"/>
<evidence type="ECO:0008006" key="6">
    <source>
        <dbReference type="Google" id="ProtNLM"/>
    </source>
</evidence>
<dbReference type="Gene3D" id="3.40.920.10">
    <property type="entry name" value="Pyruvate-ferredoxin oxidoreductase, PFOR, domain III"/>
    <property type="match status" value="1"/>
</dbReference>
<evidence type="ECO:0000259" key="2">
    <source>
        <dbReference type="Pfam" id="PF01558"/>
    </source>
</evidence>
<dbReference type="InterPro" id="IPR029061">
    <property type="entry name" value="THDP-binding"/>
</dbReference>
<dbReference type="Pfam" id="PF01558">
    <property type="entry name" value="POR"/>
    <property type="match status" value="1"/>
</dbReference>
<dbReference type="GO" id="GO:0044281">
    <property type="term" value="P:small molecule metabolic process"/>
    <property type="evidence" value="ECO:0007669"/>
    <property type="project" value="UniProtKB-ARBA"/>
</dbReference>
<evidence type="ECO:0000256" key="1">
    <source>
        <dbReference type="ARBA" id="ARBA00023002"/>
    </source>
</evidence>
<proteinExistence type="predicted"/>
<dbReference type="Gene3D" id="3.40.50.970">
    <property type="match status" value="1"/>
</dbReference>
<dbReference type="GO" id="GO:0030976">
    <property type="term" value="F:thiamine pyrophosphate binding"/>
    <property type="evidence" value="ECO:0007669"/>
    <property type="project" value="InterPro"/>
</dbReference>
<reference evidence="4 5" key="1">
    <citation type="journal article" date="2017" name="Genome Announc.">
        <title>Complete Genome Sequences of Two Acetylene-Fermenting Pelobacter acetylenicus Strains.</title>
        <authorList>
            <person name="Sutton J.M."/>
            <person name="Baesman S.M."/>
            <person name="Fierst J.L."/>
            <person name="Poret-Peterson A.T."/>
            <person name="Oremland R.S."/>
            <person name="Dunlap D.S."/>
            <person name="Akob D.M."/>
        </authorList>
    </citation>
    <scope>NUCLEOTIDE SEQUENCE [LARGE SCALE GENOMIC DNA]</scope>
    <source>
        <strain evidence="4 5">SFB93</strain>
    </source>
</reference>
<dbReference type="InterPro" id="IPR019752">
    <property type="entry name" value="Pyrv/ketoisovalerate_OxRed_cat"/>
</dbReference>
<name>A0A1L3GLR4_9BACT</name>
<keyword evidence="1" id="KW-0560">Oxidoreductase</keyword>
<dbReference type="PANTHER" id="PTHR48084:SF3">
    <property type="entry name" value="SUBUNIT OF PYRUVATE:FLAVODOXIN OXIDOREDUCTASE"/>
    <property type="match status" value="1"/>
</dbReference>
<dbReference type="EMBL" id="CP015519">
    <property type="protein sequence ID" value="APG26869.1"/>
    <property type="molecule type" value="Genomic_DNA"/>
</dbReference>